<dbReference type="SUPFAM" id="SSF53335">
    <property type="entry name" value="S-adenosyl-L-methionine-dependent methyltransferases"/>
    <property type="match status" value="1"/>
</dbReference>
<dbReference type="GO" id="GO:0032259">
    <property type="term" value="P:methylation"/>
    <property type="evidence" value="ECO:0007669"/>
    <property type="project" value="UniProtKB-KW"/>
</dbReference>
<dbReference type="PROSITE" id="PS00092">
    <property type="entry name" value="N6_MTASE"/>
    <property type="match status" value="1"/>
</dbReference>
<evidence type="ECO:0000259" key="6">
    <source>
        <dbReference type="Pfam" id="PF05175"/>
    </source>
</evidence>
<evidence type="ECO:0000313" key="8">
    <source>
        <dbReference type="Proteomes" id="UP000603708"/>
    </source>
</evidence>
<dbReference type="PANTHER" id="PTHR45875:SF1">
    <property type="entry name" value="METHYLTRANSFERASE N6AMT1"/>
    <property type="match status" value="1"/>
</dbReference>
<feature type="domain" description="Methyltransferase small" evidence="6">
    <location>
        <begin position="31"/>
        <end position="119"/>
    </location>
</feature>
<dbReference type="Pfam" id="PF05175">
    <property type="entry name" value="MTS"/>
    <property type="match status" value="1"/>
</dbReference>
<dbReference type="GO" id="GO:0008757">
    <property type="term" value="F:S-adenosylmethionine-dependent methyltransferase activity"/>
    <property type="evidence" value="ECO:0007669"/>
    <property type="project" value="TreeGrafter"/>
</dbReference>
<sequence>MTTAFRPAPGIPAGRFAPLVPPGVYAPQEDTFLLAEALSREQFAAGAEVLDVGTGSGALAIRAARRGARVTAVDIGRRAVLTARLNALCAGQRIAVHRGDLFGPVLGRSFDLVLCNPPYVPTPPPGAAERRVVSAPPEPGAGTAAGAQSGADRDGDPRRGVGPGGTRRGGEWPADRPRGAGRTFEGGTDGRTVLDAICAGAAGVLRPHGALLLVQSGLCGVEDTLHRLALGGLRGTVCDRRRIPFGPVLRARLPWLRARGLLTVRDEDEELVVIRAERI</sequence>
<dbReference type="Gene3D" id="3.40.50.150">
    <property type="entry name" value="Vaccinia Virus protein VP39"/>
    <property type="match status" value="1"/>
</dbReference>
<comment type="caution">
    <text evidence="7">The sequence shown here is derived from an EMBL/GenBank/DDBJ whole genome shotgun (WGS) entry which is preliminary data.</text>
</comment>
<dbReference type="AlphaFoldDB" id="A0A919GGQ0"/>
<dbReference type="PANTHER" id="PTHR45875">
    <property type="entry name" value="METHYLTRANSFERASE N6AMT1"/>
    <property type="match status" value="1"/>
</dbReference>
<dbReference type="InterPro" id="IPR029063">
    <property type="entry name" value="SAM-dependent_MTases_sf"/>
</dbReference>
<dbReference type="GO" id="GO:0035657">
    <property type="term" value="C:eRF1 methyltransferase complex"/>
    <property type="evidence" value="ECO:0007669"/>
    <property type="project" value="TreeGrafter"/>
</dbReference>
<evidence type="ECO:0000256" key="2">
    <source>
        <dbReference type="ARBA" id="ARBA00022603"/>
    </source>
</evidence>
<evidence type="ECO:0000313" key="7">
    <source>
        <dbReference type="EMBL" id="GHH84036.1"/>
    </source>
</evidence>
<dbReference type="Proteomes" id="UP000603708">
    <property type="component" value="Unassembled WGS sequence"/>
</dbReference>
<gene>
    <name evidence="7" type="ORF">GCM10018793_47360</name>
</gene>
<evidence type="ECO:0000256" key="5">
    <source>
        <dbReference type="SAM" id="MobiDB-lite"/>
    </source>
</evidence>
<name>A0A919GGQ0_9ACTN</name>
<keyword evidence="2 7" id="KW-0489">Methyltransferase</keyword>
<evidence type="ECO:0000256" key="3">
    <source>
        <dbReference type="ARBA" id="ARBA00022679"/>
    </source>
</evidence>
<protein>
    <submittedName>
        <fullName evidence="7">Methyltransferase</fullName>
    </submittedName>
</protein>
<dbReference type="RefSeq" id="WP_189935307.1">
    <property type="nucleotide sequence ID" value="NZ_BNCD01000015.1"/>
</dbReference>
<dbReference type="GO" id="GO:0008170">
    <property type="term" value="F:N-methyltransferase activity"/>
    <property type="evidence" value="ECO:0007669"/>
    <property type="project" value="UniProtKB-ARBA"/>
</dbReference>
<feature type="region of interest" description="Disordered" evidence="5">
    <location>
        <begin position="125"/>
        <end position="187"/>
    </location>
</feature>
<evidence type="ECO:0000256" key="1">
    <source>
        <dbReference type="ARBA" id="ARBA00006149"/>
    </source>
</evidence>
<keyword evidence="8" id="KW-1185">Reference proteome</keyword>
<comment type="similarity">
    <text evidence="1">Belongs to the eukaryotic/archaeal PrmC-related family.</text>
</comment>
<reference evidence="7" key="2">
    <citation type="submission" date="2020-09" db="EMBL/GenBank/DDBJ databases">
        <authorList>
            <person name="Sun Q."/>
            <person name="Ohkuma M."/>
        </authorList>
    </citation>
    <scope>NUCLEOTIDE SEQUENCE</scope>
    <source>
        <strain evidence="7">JCM 5069</strain>
    </source>
</reference>
<dbReference type="EMBL" id="BNCD01000015">
    <property type="protein sequence ID" value="GHH84036.1"/>
    <property type="molecule type" value="Genomic_DNA"/>
</dbReference>
<keyword evidence="3" id="KW-0808">Transferase</keyword>
<dbReference type="InterPro" id="IPR052190">
    <property type="entry name" value="Euk-Arch_PrmC-MTase"/>
</dbReference>
<feature type="compositionally biased region" description="Low complexity" evidence="5">
    <location>
        <begin position="140"/>
        <end position="150"/>
    </location>
</feature>
<dbReference type="InterPro" id="IPR007848">
    <property type="entry name" value="Small_mtfrase_dom"/>
</dbReference>
<keyword evidence="4" id="KW-0949">S-adenosyl-L-methionine</keyword>
<evidence type="ECO:0000256" key="4">
    <source>
        <dbReference type="ARBA" id="ARBA00022691"/>
    </source>
</evidence>
<feature type="compositionally biased region" description="Basic and acidic residues" evidence="5">
    <location>
        <begin position="168"/>
        <end position="178"/>
    </location>
</feature>
<proteinExistence type="inferred from homology"/>
<organism evidence="7 8">
    <name type="scientific">Streptomyces sulfonofaciens</name>
    <dbReference type="NCBI Taxonomy" id="68272"/>
    <lineage>
        <taxon>Bacteria</taxon>
        <taxon>Bacillati</taxon>
        <taxon>Actinomycetota</taxon>
        <taxon>Actinomycetes</taxon>
        <taxon>Kitasatosporales</taxon>
        <taxon>Streptomycetaceae</taxon>
        <taxon>Streptomyces</taxon>
    </lineage>
</organism>
<dbReference type="GO" id="GO:0003676">
    <property type="term" value="F:nucleic acid binding"/>
    <property type="evidence" value="ECO:0007669"/>
    <property type="project" value="InterPro"/>
</dbReference>
<dbReference type="InterPro" id="IPR002052">
    <property type="entry name" value="DNA_methylase_N6_adenine_CS"/>
</dbReference>
<accession>A0A919GGQ0</accession>
<reference evidence="7" key="1">
    <citation type="journal article" date="2014" name="Int. J. Syst. Evol. Microbiol.">
        <title>Complete genome sequence of Corynebacterium casei LMG S-19264T (=DSM 44701T), isolated from a smear-ripened cheese.</title>
        <authorList>
            <consortium name="US DOE Joint Genome Institute (JGI-PGF)"/>
            <person name="Walter F."/>
            <person name="Albersmeier A."/>
            <person name="Kalinowski J."/>
            <person name="Ruckert C."/>
        </authorList>
    </citation>
    <scope>NUCLEOTIDE SEQUENCE</scope>
    <source>
        <strain evidence="7">JCM 5069</strain>
    </source>
</reference>
<dbReference type="GO" id="GO:0008276">
    <property type="term" value="F:protein methyltransferase activity"/>
    <property type="evidence" value="ECO:0007669"/>
    <property type="project" value="TreeGrafter"/>
</dbReference>